<dbReference type="SMART" id="SM00943">
    <property type="entry name" value="Prim-Pol"/>
    <property type="match status" value="1"/>
</dbReference>
<keyword evidence="3" id="KW-1185">Reference proteome</keyword>
<dbReference type="OrthoDB" id="3397040at2"/>
<dbReference type="Proteomes" id="UP000256269">
    <property type="component" value="Unassembled WGS sequence"/>
</dbReference>
<dbReference type="Pfam" id="PF09250">
    <property type="entry name" value="Prim-Pol"/>
    <property type="match status" value="1"/>
</dbReference>
<protein>
    <submittedName>
        <fullName evidence="2">Bifunctional DNA primase/polymerase-like protein</fullName>
    </submittedName>
</protein>
<evidence type="ECO:0000313" key="2">
    <source>
        <dbReference type="EMBL" id="REH50189.1"/>
    </source>
</evidence>
<evidence type="ECO:0000259" key="1">
    <source>
        <dbReference type="SMART" id="SM00943"/>
    </source>
</evidence>
<dbReference type="AlphaFoldDB" id="A0A3E0HUU7"/>
<reference evidence="2 3" key="1">
    <citation type="submission" date="2018-08" db="EMBL/GenBank/DDBJ databases">
        <title>Genomic Encyclopedia of Archaeal and Bacterial Type Strains, Phase II (KMG-II): from individual species to whole genera.</title>
        <authorList>
            <person name="Goeker M."/>
        </authorList>
    </citation>
    <scope>NUCLEOTIDE SEQUENCE [LARGE SCALE GENOMIC DNA]</scope>
    <source>
        <strain evidence="2 3">DSM 45791</strain>
    </source>
</reference>
<dbReference type="EMBL" id="QUNO01000004">
    <property type="protein sequence ID" value="REH50189.1"/>
    <property type="molecule type" value="Genomic_DNA"/>
</dbReference>
<proteinExistence type="predicted"/>
<dbReference type="RefSeq" id="WP_116174696.1">
    <property type="nucleotide sequence ID" value="NZ_CP144375.1"/>
</dbReference>
<name>A0A3E0HUU7_9PSEU</name>
<comment type="caution">
    <text evidence="2">The sequence shown here is derived from an EMBL/GenBank/DDBJ whole genome shotgun (WGS) entry which is preliminary data.</text>
</comment>
<evidence type="ECO:0000313" key="3">
    <source>
        <dbReference type="Proteomes" id="UP000256269"/>
    </source>
</evidence>
<sequence>MDWSDSWRGAFRIELRAEAMGLAWRGWPVLPGTYPTGSQWAGRDGVEQTGPVPVHRDWVDRIGTKPEQVAAWWTGRRYSLLVATGYVVDAIEVDAELGRRVATVLRSTGVPVPIAATPAGKWMFLVNSGQELSADLAGRGDIVLHGLNSWIPLPPTPFQHGVVHWRVKPEVCGWSLPDSQVVQEALVEATRPDHVVELLGSSAQRLVAADSF</sequence>
<accession>A0A3E0HUU7</accession>
<organism evidence="2 3">
    <name type="scientific">Kutzneria buriramensis</name>
    <dbReference type="NCBI Taxonomy" id="1045776"/>
    <lineage>
        <taxon>Bacteria</taxon>
        <taxon>Bacillati</taxon>
        <taxon>Actinomycetota</taxon>
        <taxon>Actinomycetes</taxon>
        <taxon>Pseudonocardiales</taxon>
        <taxon>Pseudonocardiaceae</taxon>
        <taxon>Kutzneria</taxon>
    </lineage>
</organism>
<feature type="domain" description="DNA primase/polymerase bifunctional N-terminal" evidence="1">
    <location>
        <begin position="19"/>
        <end position="186"/>
    </location>
</feature>
<gene>
    <name evidence="2" type="ORF">BCF44_104464</name>
</gene>
<dbReference type="InterPro" id="IPR015330">
    <property type="entry name" value="DNA_primase/pol_bifunc_N"/>
</dbReference>